<dbReference type="Proteomes" id="UP000202259">
    <property type="component" value="Chromosome"/>
</dbReference>
<feature type="chain" id="PRO_5012623584" description="Peptidase C-terminal archaeal/bacterial domain-containing protein" evidence="1">
    <location>
        <begin position="22"/>
        <end position="806"/>
    </location>
</feature>
<proteinExistence type="predicted"/>
<dbReference type="SUPFAM" id="SSF53474">
    <property type="entry name" value="alpha/beta-Hydrolases"/>
    <property type="match status" value="1"/>
</dbReference>
<dbReference type="Gene3D" id="3.40.50.1820">
    <property type="entry name" value="alpha/beta hydrolase"/>
    <property type="match status" value="1"/>
</dbReference>
<dbReference type="Gene3D" id="4.10.1080.10">
    <property type="entry name" value="TSP type-3 repeat"/>
    <property type="match status" value="1"/>
</dbReference>
<reference evidence="3 4" key="1">
    <citation type="submission" date="2017-08" db="EMBL/GenBank/DDBJ databases">
        <title>Complete genome of Colwellia sp. NB097-1, a psychrophile bacterium ioslated from Bering Sea.</title>
        <authorList>
            <person name="Chen X."/>
        </authorList>
    </citation>
    <scope>NUCLEOTIDE SEQUENCE [LARGE SCALE GENOMIC DNA]</scope>
    <source>
        <strain evidence="3 4">NB097-1</strain>
    </source>
</reference>
<protein>
    <recommendedName>
        <fullName evidence="2">Peptidase C-terminal archaeal/bacterial domain-containing protein</fullName>
    </recommendedName>
</protein>
<evidence type="ECO:0000256" key="1">
    <source>
        <dbReference type="SAM" id="SignalP"/>
    </source>
</evidence>
<feature type="signal peptide" evidence="1">
    <location>
        <begin position="1"/>
        <end position="21"/>
    </location>
</feature>
<dbReference type="RefSeq" id="WP_081151384.1">
    <property type="nucleotide sequence ID" value="NZ_CP020465.1"/>
</dbReference>
<dbReference type="InterPro" id="IPR028974">
    <property type="entry name" value="TSP_type-3_rpt"/>
</dbReference>
<organism evidence="3 4">
    <name type="scientific">Cognaticolwellia beringensis</name>
    <dbReference type="NCBI Taxonomy" id="1967665"/>
    <lineage>
        <taxon>Bacteria</taxon>
        <taxon>Pseudomonadati</taxon>
        <taxon>Pseudomonadota</taxon>
        <taxon>Gammaproteobacteria</taxon>
        <taxon>Alteromonadales</taxon>
        <taxon>Colwelliaceae</taxon>
        <taxon>Cognaticolwellia</taxon>
    </lineage>
</organism>
<gene>
    <name evidence="3" type="ORF">B5D82_10540</name>
</gene>
<dbReference type="Pfam" id="PF04151">
    <property type="entry name" value="PPC"/>
    <property type="match status" value="1"/>
</dbReference>
<sequence length="806" mass="88317">MTGRTYFHSIFVFFITSFLVACGGGSSTSDQNKQPEPIQPTNQTYKVTVIDGYLRAATVWLDLNGNGLKDADEPSAETANKGIAELTFSSKLTPTDYSLLAIAEAGKTFDESLNRTVEQDFVLASPKGVSVITPLTTLIYMKEHELGNINGAKAQIGLAIGAVTENLSEDFIATQNTYLAEVAADLVRLSLMPETTEQLNNFGENPGIIIGLIKVYSGIKNRGESGTYVMRDSQGELAGDTDLDGIADPDDADIDGDSFLNDDDAFPYEPTEWLDLDYDGIGNNTDTDIDGDNIENELDAFPFDITEWEDLDSDDVGNNSDPDIDGDGILNEEDPSPYTAEFNTLLNPGTSTLTEVISSHIKNNDWQYFTINAPESVLLNIELTNLTGDVDLYVTAEEFPTKFDYLCRSNKSDSQSEKCVIRSEKEATYFIGVLSKQDANFTLSASTSDIVYKKAILLLHGLASSPDTWDSMVNDDSFFNGQCYALTVDNDPLPVLDGNSDGISCFNLEFGSLDRDTTYSAQGLDNKICNSSEGCNGDYTTFEGLGIEVESAIARIVEHLGKDVELFLFGHSRGGLAARSYLQSPNVVNKALVKGFATSGTPHQGSPLGRFYKYMDDNCTPKSVYRQDGNKCEDNWEVMEMLNGTRTYFGFDIGLENQMELQAPSINFLSPESDNIKALNENVALINNLVIGQLAYEGTKFGVLSKEAGLSDFYDLYAYGAWFGGDHPHPDTLRYIENGVPRASLIGDGIVPSYSQKLSFLLEKEGIAITKAGTQSAENILHTEETSQVSDINWLFEGLYQSLEWK</sequence>
<evidence type="ECO:0000259" key="2">
    <source>
        <dbReference type="Pfam" id="PF04151"/>
    </source>
</evidence>
<keyword evidence="4" id="KW-1185">Reference proteome</keyword>
<dbReference type="PROSITE" id="PS51257">
    <property type="entry name" value="PROKAR_LIPOPROTEIN"/>
    <property type="match status" value="1"/>
</dbReference>
<name>A0A222G8F3_9GAMM</name>
<dbReference type="InterPro" id="IPR007280">
    <property type="entry name" value="Peptidase_C_arc/bac"/>
</dbReference>
<accession>A0A222G8F3</accession>
<dbReference type="GO" id="GO:0005509">
    <property type="term" value="F:calcium ion binding"/>
    <property type="evidence" value="ECO:0007669"/>
    <property type="project" value="InterPro"/>
</dbReference>
<dbReference type="EMBL" id="CP020465">
    <property type="protein sequence ID" value="ASP48159.1"/>
    <property type="molecule type" value="Genomic_DNA"/>
</dbReference>
<dbReference type="KEGG" id="cber:B5D82_10540"/>
<evidence type="ECO:0000313" key="3">
    <source>
        <dbReference type="EMBL" id="ASP48159.1"/>
    </source>
</evidence>
<dbReference type="OrthoDB" id="5592666at2"/>
<dbReference type="AlphaFoldDB" id="A0A222G8F3"/>
<evidence type="ECO:0000313" key="4">
    <source>
        <dbReference type="Proteomes" id="UP000202259"/>
    </source>
</evidence>
<dbReference type="SUPFAM" id="SSF103647">
    <property type="entry name" value="TSP type-3 repeat"/>
    <property type="match status" value="1"/>
</dbReference>
<feature type="domain" description="Peptidase C-terminal archaeal/bacterial" evidence="2">
    <location>
        <begin position="367"/>
        <end position="433"/>
    </location>
</feature>
<dbReference type="InterPro" id="IPR029058">
    <property type="entry name" value="AB_hydrolase_fold"/>
</dbReference>
<keyword evidence="1" id="KW-0732">Signal</keyword>
<dbReference type="Gene3D" id="2.60.120.380">
    <property type="match status" value="1"/>
</dbReference>